<evidence type="ECO:0000313" key="2">
    <source>
        <dbReference type="EMBL" id="MFC3201571.1"/>
    </source>
</evidence>
<protein>
    <submittedName>
        <fullName evidence="2">DUF4234 domain-containing protein</fullName>
    </submittedName>
</protein>
<name>A0ABV7JUD3_9ALTE</name>
<proteinExistence type="predicted"/>
<feature type="transmembrane region" description="Helical" evidence="1">
    <location>
        <begin position="156"/>
        <end position="180"/>
    </location>
</feature>
<feature type="transmembrane region" description="Helical" evidence="1">
    <location>
        <begin position="12"/>
        <end position="34"/>
    </location>
</feature>
<feature type="transmembrane region" description="Helical" evidence="1">
    <location>
        <begin position="54"/>
        <end position="74"/>
    </location>
</feature>
<keyword evidence="3" id="KW-1185">Reference proteome</keyword>
<organism evidence="2 3">
    <name type="scientific">Alteromonas oceani</name>
    <dbReference type="NCBI Taxonomy" id="2071609"/>
    <lineage>
        <taxon>Bacteria</taxon>
        <taxon>Pseudomonadati</taxon>
        <taxon>Pseudomonadota</taxon>
        <taxon>Gammaproteobacteria</taxon>
        <taxon>Alteromonadales</taxon>
        <taxon>Alteromonadaceae</taxon>
        <taxon>Alteromonas/Salinimonas group</taxon>
        <taxon>Alteromonas</taxon>
    </lineage>
</organism>
<keyword evidence="1" id="KW-0812">Transmembrane</keyword>
<evidence type="ECO:0000256" key="1">
    <source>
        <dbReference type="SAM" id="Phobius"/>
    </source>
</evidence>
<dbReference type="EMBL" id="JBHRSX010000014">
    <property type="protein sequence ID" value="MFC3201571.1"/>
    <property type="molecule type" value="Genomic_DNA"/>
</dbReference>
<sequence length="348" mass="39589">MTDSPRTYHKVAPYRAVCLEGLLTIVTMGCYLFVWFALAARDCKRITGRPFTPILWFFAPVVCLPLPFASHILLKTFSDIEAQRQLPGWSKMQNIVWNGLFSGAYIGAYVVAELIDSQTLQFVLWAVAFILFLLLHHRLNRIRQAFESEPMMHRFAGFNALEWGVGLLFLALWAGLFWALGQLKLVNVETTRIEPGSEIVVPEAGVRFTVNQEGWENVPIGTVTDGTAEYELRGPASLNNMWYAVFTYTEHDDFREVAQNRYATYLEVLPGAQCTASRSLQEGTELLRSVVSCENTEAGDKQLYISHLIEREKGLVELVGYMWVAPRKYTQYKPQFIRDVKGLIADEK</sequence>
<dbReference type="RefSeq" id="WP_164464761.1">
    <property type="nucleotide sequence ID" value="NZ_JBHRSX010000014.1"/>
</dbReference>
<keyword evidence="1" id="KW-0472">Membrane</keyword>
<accession>A0ABV7JUD3</accession>
<evidence type="ECO:0000313" key="3">
    <source>
        <dbReference type="Proteomes" id="UP001595477"/>
    </source>
</evidence>
<gene>
    <name evidence="2" type="ORF">ACFOEW_07040</name>
</gene>
<feature type="transmembrane region" description="Helical" evidence="1">
    <location>
        <begin position="95"/>
        <end position="112"/>
    </location>
</feature>
<feature type="transmembrane region" description="Helical" evidence="1">
    <location>
        <begin position="118"/>
        <end position="135"/>
    </location>
</feature>
<keyword evidence="1" id="KW-1133">Transmembrane helix</keyword>
<comment type="caution">
    <text evidence="2">The sequence shown here is derived from an EMBL/GenBank/DDBJ whole genome shotgun (WGS) entry which is preliminary data.</text>
</comment>
<reference evidence="3" key="1">
    <citation type="journal article" date="2019" name="Int. J. Syst. Evol. Microbiol.">
        <title>The Global Catalogue of Microorganisms (GCM) 10K type strain sequencing project: providing services to taxonomists for standard genome sequencing and annotation.</title>
        <authorList>
            <consortium name="The Broad Institute Genomics Platform"/>
            <consortium name="The Broad Institute Genome Sequencing Center for Infectious Disease"/>
            <person name="Wu L."/>
            <person name="Ma J."/>
        </authorList>
    </citation>
    <scope>NUCLEOTIDE SEQUENCE [LARGE SCALE GENOMIC DNA]</scope>
    <source>
        <strain evidence="3">KCTC 52449</strain>
    </source>
</reference>
<dbReference type="Proteomes" id="UP001595477">
    <property type="component" value="Unassembled WGS sequence"/>
</dbReference>